<dbReference type="HOGENOM" id="CLU_025574_2_2_0"/>
<dbReference type="GO" id="GO:0008932">
    <property type="term" value="F:lytic endotransglycosylase activity"/>
    <property type="evidence" value="ECO:0007669"/>
    <property type="project" value="UniProtKB-UniRule"/>
</dbReference>
<evidence type="ECO:0000256" key="3">
    <source>
        <dbReference type="ARBA" id="ARBA00022989"/>
    </source>
</evidence>
<evidence type="ECO:0000256" key="4">
    <source>
        <dbReference type="ARBA" id="ARBA00023136"/>
    </source>
</evidence>
<dbReference type="PANTHER" id="PTHR30518:SF2">
    <property type="entry name" value="ENDOLYTIC MUREIN TRANSGLYCOSYLASE"/>
    <property type="match status" value="1"/>
</dbReference>
<evidence type="ECO:0000313" key="9">
    <source>
        <dbReference type="Proteomes" id="UP000007719"/>
    </source>
</evidence>
<name>B8E069_DICTD</name>
<dbReference type="EC" id="4.2.2.29" evidence="7"/>
<organism evidence="8 9">
    <name type="scientific">Dictyoglomus turgidum (strain DSM 6724 / Z-1310)</name>
    <dbReference type="NCBI Taxonomy" id="515635"/>
    <lineage>
        <taxon>Bacteria</taxon>
        <taxon>Pseudomonadati</taxon>
        <taxon>Dictyoglomota</taxon>
        <taxon>Dictyoglomia</taxon>
        <taxon>Dictyoglomales</taxon>
        <taxon>Dictyoglomaceae</taxon>
        <taxon>Dictyoglomus</taxon>
    </lineage>
</organism>
<keyword evidence="7" id="KW-0997">Cell inner membrane</keyword>
<gene>
    <name evidence="7" type="primary">mltG</name>
    <name evidence="8" type="ordered locus">Dtur_0871</name>
</gene>
<dbReference type="NCBIfam" id="TIGR00247">
    <property type="entry name" value="endolytic transglycosylase MltG"/>
    <property type="match status" value="1"/>
</dbReference>
<dbReference type="GO" id="GO:0009252">
    <property type="term" value="P:peptidoglycan biosynthetic process"/>
    <property type="evidence" value="ECO:0007669"/>
    <property type="project" value="UniProtKB-UniRule"/>
</dbReference>
<dbReference type="AlphaFoldDB" id="B8E069"/>
<dbReference type="InterPro" id="IPR003770">
    <property type="entry name" value="MLTG-like"/>
</dbReference>
<dbReference type="OrthoDB" id="9814591at2"/>
<reference evidence="9" key="1">
    <citation type="journal article" date="2016" name="Front. Microbiol.">
        <title>The complete genome sequence of hyperthermophile Dictyoglomus turgidum DSM 6724 reveals a specialized carbohydrate fermentor.</title>
        <authorList>
            <person name="Brumm P.J."/>
            <person name="Gowda K."/>
            <person name="Robb F.T."/>
            <person name="Mead D.A."/>
        </authorList>
    </citation>
    <scope>NUCLEOTIDE SEQUENCE [LARGE SCALE GENOMIC DNA]</scope>
    <source>
        <strain evidence="9">DSM 6724 / Z-1310</strain>
    </source>
</reference>
<keyword evidence="6 7" id="KW-0961">Cell wall biogenesis/degradation</keyword>
<feature type="transmembrane region" description="Helical" evidence="7">
    <location>
        <begin position="6"/>
        <end position="26"/>
    </location>
</feature>
<dbReference type="KEGG" id="dtu:Dtur_0871"/>
<evidence type="ECO:0000256" key="2">
    <source>
        <dbReference type="ARBA" id="ARBA00022692"/>
    </source>
</evidence>
<dbReference type="Proteomes" id="UP000007719">
    <property type="component" value="Chromosome"/>
</dbReference>
<dbReference type="EnsemblBacteria" id="ACK42152">
    <property type="protein sequence ID" value="ACK42152"/>
    <property type="gene ID" value="Dtur_0871"/>
</dbReference>
<dbReference type="GO" id="GO:0071555">
    <property type="term" value="P:cell wall organization"/>
    <property type="evidence" value="ECO:0007669"/>
    <property type="project" value="UniProtKB-KW"/>
</dbReference>
<dbReference type="FunCoup" id="B8E069">
    <property type="interactions" value="259"/>
</dbReference>
<keyword evidence="4 7" id="KW-0472">Membrane</keyword>
<dbReference type="EMBL" id="CP001251">
    <property type="protein sequence ID" value="ACK42152.1"/>
    <property type="molecule type" value="Genomic_DNA"/>
</dbReference>
<evidence type="ECO:0000256" key="5">
    <source>
        <dbReference type="ARBA" id="ARBA00023239"/>
    </source>
</evidence>
<comment type="function">
    <text evidence="7">Functions as a peptidoglycan terminase that cleaves nascent peptidoglycan strands endolytically to terminate their elongation.</text>
</comment>
<keyword evidence="2 7" id="KW-0812">Transmembrane</keyword>
<keyword evidence="9" id="KW-1185">Reference proteome</keyword>
<dbReference type="STRING" id="515635.Dtur_0871"/>
<dbReference type="CDD" id="cd08010">
    <property type="entry name" value="MltG_like"/>
    <property type="match status" value="1"/>
</dbReference>
<keyword evidence="1 7" id="KW-1003">Cell membrane</keyword>
<sequence length="339" mass="39206">MNNFSLYFLLIFSLLVFIGFLVYLYLSSPKSKIEREIEVYIPEGSSAYKVADILLDNSLIKSKEVFIATLKLMGKDKGLKSGYYILSPSFSMFDIIDILTQGKGLRVKITIPEGSSLKDMAHLFSEKLALSKEKFITLCKDENFIDSVMKDYKNYFSSYKSLKTLEGYLYPSTYYFNKGIKEEDIIKFLIKEFFNQINVHIPEYKERLKSLNLSFNDWIILASIVEKEAKVDQERPLIAGVFLNRLKKGYKLQSCATVEYVYDFKKSVLLYKDLEIDSPYNTYIYYGLPPSPICSPSLNSLKAVLYPQGDYLFFVAKGDGTHIFTKTYEEHLKAQEFKK</sequence>
<evidence type="ECO:0000256" key="7">
    <source>
        <dbReference type="HAMAP-Rule" id="MF_02065"/>
    </source>
</evidence>
<protein>
    <recommendedName>
        <fullName evidence="7">Endolytic murein transglycosylase</fullName>
        <ecNumber evidence="7">4.2.2.29</ecNumber>
    </recommendedName>
    <alternativeName>
        <fullName evidence="7">Peptidoglycan lytic transglycosylase</fullName>
    </alternativeName>
    <alternativeName>
        <fullName evidence="7">Peptidoglycan polymerization terminase</fullName>
    </alternativeName>
</protein>
<dbReference type="Gene3D" id="3.30.160.60">
    <property type="entry name" value="Classic Zinc Finger"/>
    <property type="match status" value="1"/>
</dbReference>
<dbReference type="Gene3D" id="3.30.1490.480">
    <property type="entry name" value="Endolytic murein transglycosylase"/>
    <property type="match status" value="1"/>
</dbReference>
<evidence type="ECO:0000256" key="1">
    <source>
        <dbReference type="ARBA" id="ARBA00022475"/>
    </source>
</evidence>
<dbReference type="GO" id="GO:0005886">
    <property type="term" value="C:plasma membrane"/>
    <property type="evidence" value="ECO:0007669"/>
    <property type="project" value="UniProtKB-SubCell"/>
</dbReference>
<comment type="similarity">
    <text evidence="7">Belongs to the transglycosylase MltG family.</text>
</comment>
<keyword evidence="5 7" id="KW-0456">Lyase</keyword>
<evidence type="ECO:0000313" key="8">
    <source>
        <dbReference type="EMBL" id="ACK42152.1"/>
    </source>
</evidence>
<comment type="subcellular location">
    <subcellularLocation>
        <location evidence="7">Cell inner membrane</location>
        <topology evidence="7">Single-pass membrane protein</topology>
    </subcellularLocation>
</comment>
<keyword evidence="3 7" id="KW-1133">Transmembrane helix</keyword>
<dbReference type="HAMAP" id="MF_02065">
    <property type="entry name" value="MltG"/>
    <property type="match status" value="1"/>
</dbReference>
<evidence type="ECO:0000256" key="6">
    <source>
        <dbReference type="ARBA" id="ARBA00023316"/>
    </source>
</evidence>
<feature type="site" description="Important for catalytic activity" evidence="7">
    <location>
        <position position="228"/>
    </location>
</feature>
<dbReference type="PATRIC" id="fig|515635.4.peg.909"/>
<dbReference type="eggNOG" id="COG1559">
    <property type="taxonomic scope" value="Bacteria"/>
</dbReference>
<dbReference type="InParanoid" id="B8E069"/>
<dbReference type="PANTHER" id="PTHR30518">
    <property type="entry name" value="ENDOLYTIC MUREIN TRANSGLYCOSYLASE"/>
    <property type="match status" value="1"/>
</dbReference>
<accession>B8E069</accession>
<proteinExistence type="inferred from homology"/>
<comment type="catalytic activity">
    <reaction evidence="7">
        <text>a peptidoglycan chain = a peptidoglycan chain with N-acetyl-1,6-anhydromuramyl-[peptide] at the reducing end + a peptidoglycan chain with N-acetylglucosamine at the non-reducing end.</text>
        <dbReference type="EC" id="4.2.2.29"/>
    </reaction>
</comment>
<dbReference type="Pfam" id="PF02618">
    <property type="entry name" value="YceG"/>
    <property type="match status" value="1"/>
</dbReference>